<name>A0ABX1PFX3_9CYAN</name>
<dbReference type="EMBL" id="QMEB01000266">
    <property type="protein sequence ID" value="NMG22486.1"/>
    <property type="molecule type" value="Genomic_DNA"/>
</dbReference>
<organism evidence="2 3">
    <name type="scientific">Brasilonema bromeliae SPC951</name>
    <dbReference type="NCBI Taxonomy" id="385972"/>
    <lineage>
        <taxon>Bacteria</taxon>
        <taxon>Bacillati</taxon>
        <taxon>Cyanobacteriota</taxon>
        <taxon>Cyanophyceae</taxon>
        <taxon>Nostocales</taxon>
        <taxon>Scytonemataceae</taxon>
        <taxon>Brasilonema</taxon>
        <taxon>Bromeliae group (in: Brasilonema)</taxon>
    </lineage>
</organism>
<protein>
    <submittedName>
        <fullName evidence="2">Uncharacterized protein</fullName>
    </submittedName>
</protein>
<feature type="region of interest" description="Disordered" evidence="1">
    <location>
        <begin position="1"/>
        <end position="52"/>
    </location>
</feature>
<evidence type="ECO:0000256" key="1">
    <source>
        <dbReference type="SAM" id="MobiDB-lite"/>
    </source>
</evidence>
<comment type="caution">
    <text evidence="2">The sequence shown here is derived from an EMBL/GenBank/DDBJ whole genome shotgun (WGS) entry which is preliminary data.</text>
</comment>
<feature type="region of interest" description="Disordered" evidence="1">
    <location>
        <begin position="71"/>
        <end position="90"/>
    </location>
</feature>
<evidence type="ECO:0000313" key="3">
    <source>
        <dbReference type="Proteomes" id="UP000718564"/>
    </source>
</evidence>
<reference evidence="2 3" key="1">
    <citation type="submission" date="2018-06" db="EMBL/GenBank/DDBJ databases">
        <title>Comparative genomics of Brasilonema spp. strains.</title>
        <authorList>
            <person name="Alvarenga D.O."/>
            <person name="Fiore M.F."/>
            <person name="Varani A.M."/>
        </authorList>
    </citation>
    <scope>NUCLEOTIDE SEQUENCE [LARGE SCALE GENOMIC DNA]</scope>
    <source>
        <strain evidence="2 3">SPC951</strain>
    </source>
</reference>
<proteinExistence type="predicted"/>
<sequence>GFGGSQSTGTAKTATPSPPSGRLQVGRPDGRCSTWGNPKTALPPQRAGSPRPHCLLMTLTGMPAFAQRANASSLGVGDPPAGLDSLMTND</sequence>
<gene>
    <name evidence="2" type="ORF">DP116_24770</name>
</gene>
<keyword evidence="3" id="KW-1185">Reference proteome</keyword>
<accession>A0ABX1PFX3</accession>
<dbReference type="Proteomes" id="UP000718564">
    <property type="component" value="Unassembled WGS sequence"/>
</dbReference>
<evidence type="ECO:0000313" key="2">
    <source>
        <dbReference type="EMBL" id="NMG22486.1"/>
    </source>
</evidence>
<feature type="non-terminal residue" evidence="2">
    <location>
        <position position="1"/>
    </location>
</feature>